<accession>A0A6C0HN97</accession>
<dbReference type="EMBL" id="MN739993">
    <property type="protein sequence ID" value="QHT81830.1"/>
    <property type="molecule type" value="Genomic_DNA"/>
</dbReference>
<dbReference type="AlphaFoldDB" id="A0A6C0HN97"/>
<name>A0A6C0HN97_9ZZZZ</name>
<protein>
    <submittedName>
        <fullName evidence="1">Uncharacterized protein</fullName>
    </submittedName>
</protein>
<sequence>MNTIHESLPQSASTASRAQRLKTLREYKASKDVLIRQYSKGYEILTRKSGTPNTRTRKKQMSCRMTLLERIMCLFLNIRGDITRDQRAALDEMVKEILKNQAIHDFISMNQSKLFLDTGMYDATKMKDEIRRIASGKSKRRYSSRSGSSRRRPSRHLFPIIFFRENGTIPHYCILYYQNGKWYIYSSYGSDYVCIGTQKIELDNIQEFFDFIDAMDKPLGERSDEDEKIIRDFMTKYFLANPVQPFAKCENDQGDTVDRRCDIKMGIKAEIEEYLKERVRVAHVPSFTPYVGELMKTIYKPEYAAIGIRLSTSSAASASAAAVEPGHRTNT</sequence>
<evidence type="ECO:0000313" key="1">
    <source>
        <dbReference type="EMBL" id="QHT81830.1"/>
    </source>
</evidence>
<organism evidence="1">
    <name type="scientific">viral metagenome</name>
    <dbReference type="NCBI Taxonomy" id="1070528"/>
    <lineage>
        <taxon>unclassified sequences</taxon>
        <taxon>metagenomes</taxon>
        <taxon>organismal metagenomes</taxon>
    </lineage>
</organism>
<reference evidence="1" key="1">
    <citation type="journal article" date="2020" name="Nature">
        <title>Giant virus diversity and host interactions through global metagenomics.</title>
        <authorList>
            <person name="Schulz F."/>
            <person name="Roux S."/>
            <person name="Paez-Espino D."/>
            <person name="Jungbluth S."/>
            <person name="Walsh D.A."/>
            <person name="Denef V.J."/>
            <person name="McMahon K.D."/>
            <person name="Konstantinidis K.T."/>
            <person name="Eloe-Fadrosh E.A."/>
            <person name="Kyrpides N.C."/>
            <person name="Woyke T."/>
        </authorList>
    </citation>
    <scope>NUCLEOTIDE SEQUENCE</scope>
    <source>
        <strain evidence="1">GVMAG-M-3300023184-160</strain>
    </source>
</reference>
<proteinExistence type="predicted"/>